<reference evidence="2 3" key="1">
    <citation type="submission" date="2009-02" db="EMBL/GenBank/DDBJ databases">
        <title>Vibrio splendidus str. LGP32 complete genome.</title>
        <authorList>
            <person name="Mazel D."/>
            <person name="Le Roux F."/>
        </authorList>
    </citation>
    <scope>NUCLEOTIDE SEQUENCE [LARGE SCALE GENOMIC DNA]</scope>
    <source>
        <strain evidence="2 3">LGP32</strain>
    </source>
</reference>
<organism evidence="2 3">
    <name type="scientific">Vibrio atlanticus (strain LGP32)</name>
    <name type="common">Vibrio splendidus (strain Mel32)</name>
    <dbReference type="NCBI Taxonomy" id="575788"/>
    <lineage>
        <taxon>Bacteria</taxon>
        <taxon>Pseudomonadati</taxon>
        <taxon>Pseudomonadota</taxon>
        <taxon>Gammaproteobacteria</taxon>
        <taxon>Vibrionales</taxon>
        <taxon>Vibrionaceae</taxon>
        <taxon>Vibrio</taxon>
    </lineage>
</organism>
<proteinExistence type="predicted"/>
<keyword evidence="1" id="KW-0732">Signal</keyword>
<dbReference type="eggNOG" id="ENOG5032WVZ">
    <property type="taxonomic scope" value="Bacteria"/>
</dbReference>
<feature type="signal peptide" evidence="1">
    <location>
        <begin position="1"/>
        <end position="26"/>
    </location>
</feature>
<dbReference type="KEGG" id="vsp:VS_II0632"/>
<dbReference type="PROSITE" id="PS51257">
    <property type="entry name" value="PROKAR_LIPOPROTEIN"/>
    <property type="match status" value="1"/>
</dbReference>
<protein>
    <recommendedName>
        <fullName evidence="4">Spore coat protein U domain-containing protein</fullName>
    </recommendedName>
</protein>
<evidence type="ECO:0000313" key="2">
    <source>
        <dbReference type="EMBL" id="CAV26270.1"/>
    </source>
</evidence>
<dbReference type="STRING" id="575788.VS_II0632"/>
<evidence type="ECO:0008006" key="4">
    <source>
        <dbReference type="Google" id="ProtNLM"/>
    </source>
</evidence>
<dbReference type="HOGENOM" id="CLU_943170_0_0_6"/>
<accession>B7VRP4</accession>
<dbReference type="EMBL" id="FM954973">
    <property type="protein sequence ID" value="CAV26270.1"/>
    <property type="molecule type" value="Genomic_DNA"/>
</dbReference>
<sequence>MCMWIKQLRWGGWFLIAINSVSSVLACEASALTIQPVSSQSQYDVFNTGNYATINTYRIDANIIGEDCKLSLVLQLNDTSRTLKGVNQDKLNFEWSGQVGVPIANQWHVSLTDSQPSTTIQMRFPSKQWLASGTYRGVLEVSPSYTSDNQQIEISPRSLPVSVTVPPAAKVHFYGLTQQHYDLDLGTLYSNKIIRSAPNLWVQSNTAYTIVLESSHQGMLRHESDETKWDIPYELSLDNDRVNLGQLDAKIQRISATIGQPIPLSFVIGETENKPGGIYEDTLQISIEPLLSQQP</sequence>
<evidence type="ECO:0000313" key="3">
    <source>
        <dbReference type="Proteomes" id="UP000009100"/>
    </source>
</evidence>
<dbReference type="Proteomes" id="UP000009100">
    <property type="component" value="Chromosome 2"/>
</dbReference>
<feature type="chain" id="PRO_5002865253" description="Spore coat protein U domain-containing protein" evidence="1">
    <location>
        <begin position="27"/>
        <end position="295"/>
    </location>
</feature>
<evidence type="ECO:0000256" key="1">
    <source>
        <dbReference type="SAM" id="SignalP"/>
    </source>
</evidence>
<dbReference type="AlphaFoldDB" id="B7VRP4"/>
<name>B7VRP4_VIBA3</name>
<gene>
    <name evidence="2" type="ordered locus">VS_II0632</name>
</gene>